<dbReference type="OrthoDB" id="442921at2759"/>
<keyword evidence="3" id="KW-1185">Reference proteome</keyword>
<dbReference type="InterPro" id="IPR022617">
    <property type="entry name" value="Rad60/SUMO-like_dom"/>
</dbReference>
<sequence length="142" mass="16386">MFQHGGDTAEAAEYHIVAVGRVFPPVHAAYVLTYLRDKEELKFIVFSFLFDGRRINDDDTPKTLEMEEDDVIEVCLERGHGLRGIPDSFSYTLCCRSTKNNSVAHADWSFKPTTPVPCSHLDSFDFWLLFLMKMLTFLYRKP</sequence>
<dbReference type="SUPFAM" id="SSF54236">
    <property type="entry name" value="Ubiquitin-like"/>
    <property type="match status" value="1"/>
</dbReference>
<evidence type="ECO:0000313" key="3">
    <source>
        <dbReference type="Proteomes" id="UP000050761"/>
    </source>
</evidence>
<dbReference type="WBParaSite" id="HPBE_0000205701-mRNA-1">
    <property type="protein sequence ID" value="HPBE_0000205701-mRNA-1"/>
    <property type="gene ID" value="HPBE_0000205701"/>
</dbReference>
<dbReference type="EMBL" id="UZAH01002724">
    <property type="protein sequence ID" value="VDO22854.1"/>
    <property type="molecule type" value="Genomic_DNA"/>
</dbReference>
<dbReference type="Pfam" id="PF11976">
    <property type="entry name" value="Rad60-SLD"/>
    <property type="match status" value="1"/>
</dbReference>
<name>A0A183F7B5_HELPZ</name>
<dbReference type="InterPro" id="IPR029071">
    <property type="entry name" value="Ubiquitin-like_domsf"/>
</dbReference>
<protein>
    <submittedName>
        <fullName evidence="4">Ubiquitin-like domain-containing protein</fullName>
    </submittedName>
</protein>
<evidence type="ECO:0000259" key="1">
    <source>
        <dbReference type="PROSITE" id="PS50053"/>
    </source>
</evidence>
<reference evidence="4" key="2">
    <citation type="submission" date="2019-09" db="UniProtKB">
        <authorList>
            <consortium name="WormBaseParasite"/>
        </authorList>
    </citation>
    <scope>IDENTIFICATION</scope>
</reference>
<dbReference type="InterPro" id="IPR000626">
    <property type="entry name" value="Ubiquitin-like_dom"/>
</dbReference>
<gene>
    <name evidence="2" type="ORF">HPBE_LOCUS2058</name>
</gene>
<feature type="domain" description="Ubiquitin-like" evidence="1">
    <location>
        <begin position="48"/>
        <end position="81"/>
    </location>
</feature>
<reference evidence="2 3" key="1">
    <citation type="submission" date="2018-11" db="EMBL/GenBank/DDBJ databases">
        <authorList>
            <consortium name="Pathogen Informatics"/>
        </authorList>
    </citation>
    <scope>NUCLEOTIDE SEQUENCE [LARGE SCALE GENOMIC DNA]</scope>
</reference>
<dbReference type="AlphaFoldDB" id="A0A183F7B5"/>
<dbReference type="Gene3D" id="3.10.20.90">
    <property type="entry name" value="Phosphatidylinositol 3-kinase Catalytic Subunit, Chain A, domain 1"/>
    <property type="match status" value="1"/>
</dbReference>
<evidence type="ECO:0000313" key="2">
    <source>
        <dbReference type="EMBL" id="VDO22854.1"/>
    </source>
</evidence>
<accession>A0A183F7B5</accession>
<proteinExistence type="predicted"/>
<dbReference type="Proteomes" id="UP000050761">
    <property type="component" value="Unassembled WGS sequence"/>
</dbReference>
<evidence type="ECO:0000313" key="4">
    <source>
        <dbReference type="WBParaSite" id="HPBE_0000205701-mRNA-1"/>
    </source>
</evidence>
<accession>A0A3P7UGE8</accession>
<organism evidence="3 4">
    <name type="scientific">Heligmosomoides polygyrus</name>
    <name type="common">Parasitic roundworm</name>
    <dbReference type="NCBI Taxonomy" id="6339"/>
    <lineage>
        <taxon>Eukaryota</taxon>
        <taxon>Metazoa</taxon>
        <taxon>Ecdysozoa</taxon>
        <taxon>Nematoda</taxon>
        <taxon>Chromadorea</taxon>
        <taxon>Rhabditida</taxon>
        <taxon>Rhabditina</taxon>
        <taxon>Rhabditomorpha</taxon>
        <taxon>Strongyloidea</taxon>
        <taxon>Heligmosomidae</taxon>
        <taxon>Heligmosomoides</taxon>
    </lineage>
</organism>
<dbReference type="PROSITE" id="PS50053">
    <property type="entry name" value="UBIQUITIN_2"/>
    <property type="match status" value="1"/>
</dbReference>